<feature type="domain" description="NADP-dependent oxidoreductase" evidence="4">
    <location>
        <begin position="35"/>
        <end position="335"/>
    </location>
</feature>
<evidence type="ECO:0000313" key="6">
    <source>
        <dbReference type="Proteomes" id="UP000785679"/>
    </source>
</evidence>
<dbReference type="InterPro" id="IPR005399">
    <property type="entry name" value="K_chnl_volt-dep_bsu_KCNAB-rel"/>
</dbReference>
<evidence type="ECO:0000259" key="4">
    <source>
        <dbReference type="Pfam" id="PF00248"/>
    </source>
</evidence>
<keyword evidence="6" id="KW-1185">Reference proteome</keyword>
<dbReference type="GO" id="GO:0016491">
    <property type="term" value="F:oxidoreductase activity"/>
    <property type="evidence" value="ECO:0007669"/>
    <property type="project" value="UniProtKB-KW"/>
</dbReference>
<organism evidence="5 6">
    <name type="scientific">Halteria grandinella</name>
    <dbReference type="NCBI Taxonomy" id="5974"/>
    <lineage>
        <taxon>Eukaryota</taxon>
        <taxon>Sar</taxon>
        <taxon>Alveolata</taxon>
        <taxon>Ciliophora</taxon>
        <taxon>Intramacronucleata</taxon>
        <taxon>Spirotrichea</taxon>
        <taxon>Stichotrichia</taxon>
        <taxon>Sporadotrichida</taxon>
        <taxon>Halteriidae</taxon>
        <taxon>Halteria</taxon>
    </lineage>
</organism>
<dbReference type="Proteomes" id="UP000785679">
    <property type="component" value="Unassembled WGS sequence"/>
</dbReference>
<evidence type="ECO:0000256" key="2">
    <source>
        <dbReference type="ARBA" id="ARBA00022857"/>
    </source>
</evidence>
<protein>
    <recommendedName>
        <fullName evidence="4">NADP-dependent oxidoreductase domain-containing protein</fullName>
    </recommendedName>
</protein>
<dbReference type="EMBL" id="RRYP01011250">
    <property type="protein sequence ID" value="TNV77860.1"/>
    <property type="molecule type" value="Genomic_DNA"/>
</dbReference>
<dbReference type="AlphaFoldDB" id="A0A8J8NPI9"/>
<dbReference type="OrthoDB" id="2310150at2759"/>
<accession>A0A8J8NPI9</accession>
<proteinExistence type="inferred from homology"/>
<gene>
    <name evidence="5" type="ORF">FGO68_gene2981</name>
</gene>
<dbReference type="InterPro" id="IPR023210">
    <property type="entry name" value="NADP_OxRdtase_dom"/>
</dbReference>
<dbReference type="InterPro" id="IPR036812">
    <property type="entry name" value="NAD(P)_OxRdtase_dom_sf"/>
</dbReference>
<evidence type="ECO:0000256" key="3">
    <source>
        <dbReference type="ARBA" id="ARBA00023002"/>
    </source>
</evidence>
<name>A0A8J8NPI9_HALGN</name>
<keyword evidence="2" id="KW-0521">NADP</keyword>
<dbReference type="Pfam" id="PF00248">
    <property type="entry name" value="Aldo_ket_red"/>
    <property type="match status" value="1"/>
</dbReference>
<comment type="caution">
    <text evidence="5">The sequence shown here is derived from an EMBL/GenBank/DDBJ whole genome shotgun (WGS) entry which is preliminary data.</text>
</comment>
<dbReference type="PANTHER" id="PTHR43150:SF2">
    <property type="entry name" value="HYPERKINETIC, ISOFORM M"/>
    <property type="match status" value="1"/>
</dbReference>
<evidence type="ECO:0000313" key="5">
    <source>
        <dbReference type="EMBL" id="TNV77860.1"/>
    </source>
</evidence>
<keyword evidence="3" id="KW-0560">Oxidoreductase</keyword>
<sequence>MIYRYLGNTGLRVSVFSFGNMVQHVANADGQQFTTDSIRKALSIGINFFDTAEMYGFGKAETLLGVALKEIGVKREEIVVSTKLFMGGKGFSGFQEAFAHFASKGQNDVGLSRKHIIEGTKASLKRLQLDYVDVIFAHRPDFQTPLEETVRAFSWVIDQGYAFYWATSEWDADTITEAIQIAERLGLHKPVAEQCQYNAINRKRFEKEYRSLFEKYHYGTTTWSPLAQGFLSGKYNDGNIPEEGRLTYYQDPFIKSFLEYEFFSGNKKSELIRIGKGLAEIAKELGYTQPQLALAWVVVNTDVSSLILGISKLEQFDENVKALELAAKWNKEIEDKIEALLKNGPEPRVDFRQFAPTTQRRQIAVLEKK</sequence>
<dbReference type="Gene3D" id="3.20.20.100">
    <property type="entry name" value="NADP-dependent oxidoreductase domain"/>
    <property type="match status" value="1"/>
</dbReference>
<dbReference type="PANTHER" id="PTHR43150">
    <property type="entry name" value="HYPERKINETIC, ISOFORM M"/>
    <property type="match status" value="1"/>
</dbReference>
<comment type="similarity">
    <text evidence="1">Belongs to the shaker potassium channel beta subunit family.</text>
</comment>
<dbReference type="SUPFAM" id="SSF51430">
    <property type="entry name" value="NAD(P)-linked oxidoreductase"/>
    <property type="match status" value="1"/>
</dbReference>
<evidence type="ECO:0000256" key="1">
    <source>
        <dbReference type="ARBA" id="ARBA00006515"/>
    </source>
</evidence>
<dbReference type="PRINTS" id="PR01577">
    <property type="entry name" value="KCNABCHANNEL"/>
</dbReference>
<reference evidence="5" key="1">
    <citation type="submission" date="2019-06" db="EMBL/GenBank/DDBJ databases">
        <authorList>
            <person name="Zheng W."/>
        </authorList>
    </citation>
    <scope>NUCLEOTIDE SEQUENCE</scope>
    <source>
        <strain evidence="5">QDHG01</strain>
    </source>
</reference>